<evidence type="ECO:0000256" key="1">
    <source>
        <dbReference type="SAM" id="Phobius"/>
    </source>
</evidence>
<keyword evidence="1" id="KW-0472">Membrane</keyword>
<dbReference type="PATRIC" id="fig|45074.5.peg.4358"/>
<proteinExistence type="predicted"/>
<reference evidence="2 3" key="1">
    <citation type="submission" date="2015-11" db="EMBL/GenBank/DDBJ databases">
        <title>Genomic analysis of 38 Legionella species identifies large and diverse effector repertoires.</title>
        <authorList>
            <person name="Burstein D."/>
            <person name="Amaro F."/>
            <person name="Zusman T."/>
            <person name="Lifshitz Z."/>
            <person name="Cohen O."/>
            <person name="Gilbert J.A."/>
            <person name="Pupko T."/>
            <person name="Shuman H.A."/>
            <person name="Segal G."/>
        </authorList>
    </citation>
    <scope>NUCLEOTIDE SEQUENCE [LARGE SCALE GENOMIC DNA]</scope>
    <source>
        <strain evidence="2 3">SC-63-C7</strain>
    </source>
</reference>
<dbReference type="AlphaFoldDB" id="A0A0W0YAA8"/>
<evidence type="ECO:0000313" key="3">
    <source>
        <dbReference type="Proteomes" id="UP000054703"/>
    </source>
</evidence>
<sequence length="158" mass="18565">MTNMKKSYRLSSVHIVVLFILVVLLIGIFIRFLDLMQASIEEVSVQSTLFNMQQFARFQSSFSETKNPECTFLNKPDLFRQFNVRSADSSSAKNVPGSWIYDSKKHQLIYNVRSRNYFKSKYSQQMVIDLYCNQGNAIFKVDSFQWCHDKKIWGCTVW</sequence>
<keyword evidence="1" id="KW-1133">Transmembrane helix</keyword>
<dbReference type="STRING" id="45074.Lsan_4057"/>
<evidence type="ECO:0000313" key="2">
    <source>
        <dbReference type="EMBL" id="KTD53647.1"/>
    </source>
</evidence>
<organism evidence="2 3">
    <name type="scientific">Legionella santicrucis</name>
    <dbReference type="NCBI Taxonomy" id="45074"/>
    <lineage>
        <taxon>Bacteria</taxon>
        <taxon>Pseudomonadati</taxon>
        <taxon>Pseudomonadota</taxon>
        <taxon>Gammaproteobacteria</taxon>
        <taxon>Legionellales</taxon>
        <taxon>Legionellaceae</taxon>
        <taxon>Legionella</taxon>
    </lineage>
</organism>
<name>A0A0W0YAA8_9GAMM</name>
<dbReference type="EMBL" id="LNYU01000091">
    <property type="protein sequence ID" value="KTD53647.1"/>
    <property type="molecule type" value="Genomic_DNA"/>
</dbReference>
<gene>
    <name evidence="2" type="ORF">Lsan_4057</name>
</gene>
<protein>
    <submittedName>
        <fullName evidence="2">Uncharacterized protein</fullName>
    </submittedName>
</protein>
<keyword evidence="3" id="KW-1185">Reference proteome</keyword>
<keyword evidence="1" id="KW-0812">Transmembrane</keyword>
<comment type="caution">
    <text evidence="2">The sequence shown here is derived from an EMBL/GenBank/DDBJ whole genome shotgun (WGS) entry which is preliminary data.</text>
</comment>
<dbReference type="Proteomes" id="UP000054703">
    <property type="component" value="Unassembled WGS sequence"/>
</dbReference>
<feature type="transmembrane region" description="Helical" evidence="1">
    <location>
        <begin position="12"/>
        <end position="33"/>
    </location>
</feature>
<accession>A0A0W0YAA8</accession>